<proteinExistence type="predicted"/>
<protein>
    <recommendedName>
        <fullName evidence="4">Transporter substrate-binding domain-containing protein</fullName>
    </recommendedName>
</protein>
<dbReference type="Proteomes" id="UP000472827">
    <property type="component" value="Unassembled WGS sequence"/>
</dbReference>
<organism evidence="2 3">
    <name type="scientific">Aeromonas rivipollensis</name>
    <dbReference type="NCBI Taxonomy" id="948519"/>
    <lineage>
        <taxon>Bacteria</taxon>
        <taxon>Pseudomonadati</taxon>
        <taxon>Pseudomonadota</taxon>
        <taxon>Gammaproteobacteria</taxon>
        <taxon>Aeromonadales</taxon>
        <taxon>Aeromonadaceae</taxon>
        <taxon>Aeromonas</taxon>
    </lineage>
</organism>
<evidence type="ECO:0000313" key="2">
    <source>
        <dbReference type="EMBL" id="NEX88214.1"/>
    </source>
</evidence>
<sequence>MDTPPSDRKSSKVSYSNIASTIALVASILAVVFSWQQNNITKEHNRLSVKPILQLTPMVEGGNKRNGLYLSNIGLGPAIIKEFEVRTKKVVASGFSSDQWKLVLDSVGLKHDCFAPGWPTENTAIKASDEIALLGITTSDMRDRCMPEMIGLVGGEEVLITITYQSIYGDTYVEHATSTINSNTVRETYKQYKAYTEILKQLEKTIQ</sequence>
<comment type="caution">
    <text evidence="2">The sequence shown here is derived from an EMBL/GenBank/DDBJ whole genome shotgun (WGS) entry which is preliminary data.</text>
</comment>
<reference evidence="2 3" key="1">
    <citation type="submission" date="2020-02" db="EMBL/GenBank/DDBJ databases">
        <title>Genome sequencing of Aeromonas rivipollensis.</title>
        <authorList>
            <person name="Fono-Tamo Ubani E.K."/>
            <person name="Lekota K.E."/>
        </authorList>
    </citation>
    <scope>NUCLEOTIDE SEQUENCE [LARGE SCALE GENOMIC DNA]</scope>
    <source>
        <strain evidence="2 3">G78</strain>
    </source>
</reference>
<feature type="transmembrane region" description="Helical" evidence="1">
    <location>
        <begin position="15"/>
        <end position="35"/>
    </location>
</feature>
<keyword evidence="3" id="KW-1185">Reference proteome</keyword>
<evidence type="ECO:0000256" key="1">
    <source>
        <dbReference type="SAM" id="Phobius"/>
    </source>
</evidence>
<dbReference type="EMBL" id="JAAILA010000008">
    <property type="protein sequence ID" value="NEX88214.1"/>
    <property type="molecule type" value="Genomic_DNA"/>
</dbReference>
<keyword evidence="1" id="KW-0472">Membrane</keyword>
<dbReference type="RefSeq" id="WP_163136024.1">
    <property type="nucleotide sequence ID" value="NZ_JAAILA010000008.1"/>
</dbReference>
<keyword evidence="1" id="KW-0812">Transmembrane</keyword>
<gene>
    <name evidence="2" type="ORF">G4923_05745</name>
</gene>
<evidence type="ECO:0008006" key="4">
    <source>
        <dbReference type="Google" id="ProtNLM"/>
    </source>
</evidence>
<evidence type="ECO:0000313" key="3">
    <source>
        <dbReference type="Proteomes" id="UP000472827"/>
    </source>
</evidence>
<keyword evidence="1" id="KW-1133">Transmembrane helix</keyword>
<accession>A0ABX0D127</accession>
<name>A0ABX0D127_9GAMM</name>